<dbReference type="SUPFAM" id="SSF88697">
    <property type="entry name" value="PUA domain-like"/>
    <property type="match status" value="1"/>
</dbReference>
<keyword evidence="3" id="KW-1185">Reference proteome</keyword>
<dbReference type="PANTHER" id="PTHR46732:SF8">
    <property type="entry name" value="ATP-DEPENDENT PROTEASE LA (LON) DOMAIN PROTEIN"/>
    <property type="match status" value="1"/>
</dbReference>
<dbReference type="EMBL" id="FNEJ01000006">
    <property type="protein sequence ID" value="SDI54984.1"/>
    <property type="molecule type" value="Genomic_DNA"/>
</dbReference>
<dbReference type="STRING" id="555512.SAMN04487993_1006159"/>
<dbReference type="Proteomes" id="UP000199093">
    <property type="component" value="Unassembled WGS sequence"/>
</dbReference>
<dbReference type="InterPro" id="IPR015947">
    <property type="entry name" value="PUA-like_sf"/>
</dbReference>
<evidence type="ECO:0000313" key="2">
    <source>
        <dbReference type="EMBL" id="SDI54984.1"/>
    </source>
</evidence>
<gene>
    <name evidence="2" type="ORF">SAMN04487993_1006159</name>
</gene>
<protein>
    <recommendedName>
        <fullName evidence="1">Lon N-terminal domain-containing protein</fullName>
    </recommendedName>
</protein>
<organism evidence="2 3">
    <name type="scientific">Salipiger marinus</name>
    <dbReference type="NCBI Taxonomy" id="555512"/>
    <lineage>
        <taxon>Bacteria</taxon>
        <taxon>Pseudomonadati</taxon>
        <taxon>Pseudomonadota</taxon>
        <taxon>Alphaproteobacteria</taxon>
        <taxon>Rhodobacterales</taxon>
        <taxon>Roseobacteraceae</taxon>
        <taxon>Salipiger</taxon>
    </lineage>
</organism>
<proteinExistence type="predicted"/>
<evidence type="ECO:0000259" key="1">
    <source>
        <dbReference type="PROSITE" id="PS51787"/>
    </source>
</evidence>
<dbReference type="PANTHER" id="PTHR46732">
    <property type="entry name" value="ATP-DEPENDENT PROTEASE LA (LON) DOMAIN PROTEIN"/>
    <property type="match status" value="1"/>
</dbReference>
<feature type="domain" description="Lon N-terminal" evidence="1">
    <location>
        <begin position="10"/>
        <end position="205"/>
    </location>
</feature>
<dbReference type="Gene3D" id="2.30.130.40">
    <property type="entry name" value="LON domain-like"/>
    <property type="match status" value="1"/>
</dbReference>
<evidence type="ECO:0000313" key="3">
    <source>
        <dbReference type="Proteomes" id="UP000199093"/>
    </source>
</evidence>
<dbReference type="AlphaFoldDB" id="A0A1G8LH17"/>
<dbReference type="InterPro" id="IPR046336">
    <property type="entry name" value="Lon_prtase_N_sf"/>
</dbReference>
<dbReference type="InterPro" id="IPR003111">
    <property type="entry name" value="Lon_prtase_N"/>
</dbReference>
<dbReference type="SMART" id="SM00464">
    <property type="entry name" value="LON"/>
    <property type="match status" value="1"/>
</dbReference>
<sequence>MRRRDLPGVIPVFPLPGALLLPRSRLPLHVFEPRYLAMLDDVLKTDTRVIGMIQPNAVAGRDGDPGLHRIGCAGRITQFSETEDGRYMLTLTGISRYRVLEEVTGFTPYRRCKVSWDGFERDQATGAEGDEGFDREALMRLLNRYFSARNLSADWSALQDAEDELLINSLSMLLDFAPEDKQALLEAPRLETRRETLVTLIEYALRGGGGEEERMQ</sequence>
<name>A0A1G8LH17_9RHOB</name>
<reference evidence="2 3" key="1">
    <citation type="submission" date="2016-10" db="EMBL/GenBank/DDBJ databases">
        <authorList>
            <person name="de Groot N.N."/>
        </authorList>
    </citation>
    <scope>NUCLEOTIDE SEQUENCE [LARGE SCALE GENOMIC DNA]</scope>
    <source>
        <strain evidence="2 3">DSM 26424</strain>
    </source>
</reference>
<dbReference type="PROSITE" id="PS51787">
    <property type="entry name" value="LON_N"/>
    <property type="match status" value="1"/>
</dbReference>
<accession>A0A1G8LH17</accession>
<dbReference type="Pfam" id="PF02190">
    <property type="entry name" value="LON_substr_bdg"/>
    <property type="match status" value="1"/>
</dbReference>